<reference evidence="2 3" key="1">
    <citation type="submission" date="2014-04" db="EMBL/GenBank/DDBJ databases">
        <authorList>
            <consortium name="DOE Joint Genome Institute"/>
            <person name="Kuo A."/>
            <person name="Kohler A."/>
            <person name="Nagy L.G."/>
            <person name="Floudas D."/>
            <person name="Copeland A."/>
            <person name="Barry K.W."/>
            <person name="Cichocki N."/>
            <person name="Veneault-Fourrey C."/>
            <person name="LaButti K."/>
            <person name="Lindquist E.A."/>
            <person name="Lipzen A."/>
            <person name="Lundell T."/>
            <person name="Morin E."/>
            <person name="Murat C."/>
            <person name="Sun H."/>
            <person name="Tunlid A."/>
            <person name="Henrissat B."/>
            <person name="Grigoriev I.V."/>
            <person name="Hibbett D.S."/>
            <person name="Martin F."/>
            <person name="Nordberg H.P."/>
            <person name="Cantor M.N."/>
            <person name="Hua S.X."/>
        </authorList>
    </citation>
    <scope>NUCLEOTIDE SEQUENCE [LARGE SCALE GENOMIC DNA]</scope>
    <source>
        <strain evidence="2 3">Foug A</strain>
    </source>
</reference>
<dbReference type="EMBL" id="KN822082">
    <property type="protein sequence ID" value="KIM58667.1"/>
    <property type="molecule type" value="Genomic_DNA"/>
</dbReference>
<feature type="region of interest" description="Disordered" evidence="1">
    <location>
        <begin position="248"/>
        <end position="295"/>
    </location>
</feature>
<evidence type="ECO:0000256" key="1">
    <source>
        <dbReference type="SAM" id="MobiDB-lite"/>
    </source>
</evidence>
<dbReference type="STRING" id="1036808.A0A0C3A1Y2"/>
<dbReference type="HOGENOM" id="CLU_080791_0_0_1"/>
<feature type="compositionally biased region" description="Basic and acidic residues" evidence="1">
    <location>
        <begin position="251"/>
        <end position="263"/>
    </location>
</feature>
<dbReference type="OrthoDB" id="2706629at2759"/>
<evidence type="ECO:0000313" key="2">
    <source>
        <dbReference type="EMBL" id="KIM58667.1"/>
    </source>
</evidence>
<organism evidence="2 3">
    <name type="scientific">Scleroderma citrinum Foug A</name>
    <dbReference type="NCBI Taxonomy" id="1036808"/>
    <lineage>
        <taxon>Eukaryota</taxon>
        <taxon>Fungi</taxon>
        <taxon>Dikarya</taxon>
        <taxon>Basidiomycota</taxon>
        <taxon>Agaricomycotina</taxon>
        <taxon>Agaricomycetes</taxon>
        <taxon>Agaricomycetidae</taxon>
        <taxon>Boletales</taxon>
        <taxon>Sclerodermatineae</taxon>
        <taxon>Sclerodermataceae</taxon>
        <taxon>Scleroderma</taxon>
    </lineage>
</organism>
<keyword evidence="3" id="KW-1185">Reference proteome</keyword>
<dbReference type="InParanoid" id="A0A0C3A1Y2"/>
<accession>A0A0C3A1Y2</accession>
<gene>
    <name evidence="2" type="ORF">SCLCIDRAFT_27825</name>
</gene>
<feature type="compositionally biased region" description="Basic and acidic residues" evidence="1">
    <location>
        <begin position="167"/>
        <end position="177"/>
    </location>
</feature>
<feature type="region of interest" description="Disordered" evidence="1">
    <location>
        <begin position="42"/>
        <end position="144"/>
    </location>
</feature>
<dbReference type="AlphaFoldDB" id="A0A0C3A1Y2"/>
<sequence length="295" mass="33313">MSSNNIGGNTGNDALGIDWKQVASPDLLKQMDDSIEVQIAKVNEQSRRRHDKIMKRAAEQEAQRKAEEEKRKAEEEAKQKAEEEEKQKAEENKRRAEEEYRAQAEVKRKQKADAQEATEAFRAKIAQEGAQGAKPRPRQAEKQQQQECRLAKIKCHFEVSISTMERSTSREKRKESEMSATTIGTLPRGEEAMGSFSVAGPSTWPDPVVQVLDRRLGEVIVAIDCNTRELVRLGSRMDGFAWEMQQLADAGDQKGKGKVRAEEPENEEERSEKTEESEDGGGEDEEENAQHDVDE</sequence>
<dbReference type="Proteomes" id="UP000053989">
    <property type="component" value="Unassembled WGS sequence"/>
</dbReference>
<feature type="region of interest" description="Disordered" evidence="1">
    <location>
        <begin position="163"/>
        <end position="199"/>
    </location>
</feature>
<evidence type="ECO:0000313" key="3">
    <source>
        <dbReference type="Proteomes" id="UP000053989"/>
    </source>
</evidence>
<name>A0A0C3A1Y2_9AGAM</name>
<feature type="compositionally biased region" description="Acidic residues" evidence="1">
    <location>
        <begin position="264"/>
        <end position="287"/>
    </location>
</feature>
<reference evidence="3" key="2">
    <citation type="submission" date="2015-01" db="EMBL/GenBank/DDBJ databases">
        <title>Evolutionary Origins and Diversification of the Mycorrhizal Mutualists.</title>
        <authorList>
            <consortium name="DOE Joint Genome Institute"/>
            <consortium name="Mycorrhizal Genomics Consortium"/>
            <person name="Kohler A."/>
            <person name="Kuo A."/>
            <person name="Nagy L.G."/>
            <person name="Floudas D."/>
            <person name="Copeland A."/>
            <person name="Barry K.W."/>
            <person name="Cichocki N."/>
            <person name="Veneault-Fourrey C."/>
            <person name="LaButti K."/>
            <person name="Lindquist E.A."/>
            <person name="Lipzen A."/>
            <person name="Lundell T."/>
            <person name="Morin E."/>
            <person name="Murat C."/>
            <person name="Riley R."/>
            <person name="Ohm R."/>
            <person name="Sun H."/>
            <person name="Tunlid A."/>
            <person name="Henrissat B."/>
            <person name="Grigoriev I.V."/>
            <person name="Hibbett D.S."/>
            <person name="Martin F."/>
        </authorList>
    </citation>
    <scope>NUCLEOTIDE SEQUENCE [LARGE SCALE GENOMIC DNA]</scope>
    <source>
        <strain evidence="3">Foug A</strain>
    </source>
</reference>
<protein>
    <submittedName>
        <fullName evidence="2">Uncharacterized protein</fullName>
    </submittedName>
</protein>
<feature type="compositionally biased region" description="Basic and acidic residues" evidence="1">
    <location>
        <begin position="54"/>
        <end position="122"/>
    </location>
</feature>
<proteinExistence type="predicted"/>